<evidence type="ECO:0000313" key="2">
    <source>
        <dbReference type="Proteomes" id="UP000326939"/>
    </source>
</evidence>
<comment type="caution">
    <text evidence="1">The sequence shown here is derived from an EMBL/GenBank/DDBJ whole genome shotgun (WGS) entry which is preliminary data.</text>
</comment>
<protein>
    <submittedName>
        <fullName evidence="1">Uncharacterized protein</fullName>
    </submittedName>
</protein>
<dbReference type="EMBL" id="VDCV01000006">
    <property type="protein sequence ID" value="KAB5553340.1"/>
    <property type="molecule type" value="Genomic_DNA"/>
</dbReference>
<sequence length="66" mass="7564">MQAAAQLYMAKREWITGCSYGFHWFIHKLGGEKMRKRWEQSREPYLDMQAAGGVVGAMAVTKVMPK</sequence>
<keyword evidence="2" id="KW-1185">Reference proteome</keyword>
<name>A0A5N5MDS9_9ROSI</name>
<proteinExistence type="predicted"/>
<gene>
    <name evidence="1" type="ORF">DKX38_010651</name>
</gene>
<dbReference type="Proteomes" id="UP000326939">
    <property type="component" value="Chromosome 6"/>
</dbReference>
<reference evidence="2" key="1">
    <citation type="journal article" date="2019" name="Gigascience">
        <title>De novo genome assembly of the endangered Acer yangbiense, a plant species with extremely small populations endemic to Yunnan Province, China.</title>
        <authorList>
            <person name="Yang J."/>
            <person name="Wariss H.M."/>
            <person name="Tao L."/>
            <person name="Zhang R."/>
            <person name="Yun Q."/>
            <person name="Hollingsworth P."/>
            <person name="Dao Z."/>
            <person name="Luo G."/>
            <person name="Guo H."/>
            <person name="Ma Y."/>
            <person name="Sun W."/>
        </authorList>
    </citation>
    <scope>NUCLEOTIDE SEQUENCE [LARGE SCALE GENOMIC DNA]</scope>
    <source>
        <strain evidence="2">cv. br00</strain>
    </source>
</reference>
<evidence type="ECO:0000313" key="1">
    <source>
        <dbReference type="EMBL" id="KAB5553340.1"/>
    </source>
</evidence>
<accession>A0A5N5MDS9</accession>
<dbReference type="AlphaFoldDB" id="A0A5N5MDS9"/>
<organism evidence="1 2">
    <name type="scientific">Salix brachista</name>
    <dbReference type="NCBI Taxonomy" id="2182728"/>
    <lineage>
        <taxon>Eukaryota</taxon>
        <taxon>Viridiplantae</taxon>
        <taxon>Streptophyta</taxon>
        <taxon>Embryophyta</taxon>
        <taxon>Tracheophyta</taxon>
        <taxon>Spermatophyta</taxon>
        <taxon>Magnoliopsida</taxon>
        <taxon>eudicotyledons</taxon>
        <taxon>Gunneridae</taxon>
        <taxon>Pentapetalae</taxon>
        <taxon>rosids</taxon>
        <taxon>fabids</taxon>
        <taxon>Malpighiales</taxon>
        <taxon>Salicaceae</taxon>
        <taxon>Saliceae</taxon>
        <taxon>Salix</taxon>
    </lineage>
</organism>